<evidence type="ECO:0000259" key="1">
    <source>
        <dbReference type="PROSITE" id="PS51832"/>
    </source>
</evidence>
<dbReference type="PANTHER" id="PTHR43155">
    <property type="entry name" value="CYCLIC DI-GMP PHOSPHODIESTERASE PA4108-RELATED"/>
    <property type="match status" value="1"/>
</dbReference>
<keyword evidence="3" id="KW-1185">Reference proteome</keyword>
<dbReference type="Gene3D" id="1.10.3210.10">
    <property type="entry name" value="Hypothetical protein af1432"/>
    <property type="match status" value="1"/>
</dbReference>
<dbReference type="InterPro" id="IPR037522">
    <property type="entry name" value="HD_GYP_dom"/>
</dbReference>
<dbReference type="RefSeq" id="WP_210595281.1">
    <property type="nucleotide sequence ID" value="NZ_JAGKSQ010000001.1"/>
</dbReference>
<dbReference type="CDD" id="cd00077">
    <property type="entry name" value="HDc"/>
    <property type="match status" value="1"/>
</dbReference>
<comment type="caution">
    <text evidence="2">The sequence shown here is derived from an EMBL/GenBank/DDBJ whole genome shotgun (WGS) entry which is preliminary data.</text>
</comment>
<feature type="domain" description="HD-GYP" evidence="1">
    <location>
        <begin position="113"/>
        <end position="309"/>
    </location>
</feature>
<dbReference type="SUPFAM" id="SSF109604">
    <property type="entry name" value="HD-domain/PDEase-like"/>
    <property type="match status" value="1"/>
</dbReference>
<dbReference type="EMBL" id="JAGKSQ010000001">
    <property type="protein sequence ID" value="MBP3949915.1"/>
    <property type="molecule type" value="Genomic_DNA"/>
</dbReference>
<dbReference type="PANTHER" id="PTHR43155:SF2">
    <property type="entry name" value="CYCLIC DI-GMP PHOSPHODIESTERASE PA4108"/>
    <property type="match status" value="1"/>
</dbReference>
<evidence type="ECO:0000313" key="2">
    <source>
        <dbReference type="EMBL" id="MBP3949915.1"/>
    </source>
</evidence>
<accession>A0A941ALY9</accession>
<dbReference type="AlphaFoldDB" id="A0A941ALY9"/>
<protein>
    <submittedName>
        <fullName evidence="2">HD-GYP domain-containing protein</fullName>
    </submittedName>
</protein>
<reference evidence="2" key="1">
    <citation type="submission" date="2021-03" db="EMBL/GenBank/DDBJ databases">
        <title>Bacillus suaedae sp. nov., isolated from Suaeda aralocaspica.</title>
        <authorList>
            <person name="Lei R.F.R."/>
        </authorList>
    </citation>
    <scope>NUCLEOTIDE SEQUENCE</scope>
    <source>
        <strain evidence="2">YZJH907-2</strain>
    </source>
</reference>
<organism evidence="2 3">
    <name type="scientific">Halalkalibacter suaedae</name>
    <dbReference type="NCBI Taxonomy" id="2822140"/>
    <lineage>
        <taxon>Bacteria</taxon>
        <taxon>Bacillati</taxon>
        <taxon>Bacillota</taxon>
        <taxon>Bacilli</taxon>
        <taxon>Bacillales</taxon>
        <taxon>Bacillaceae</taxon>
        <taxon>Halalkalibacter</taxon>
    </lineage>
</organism>
<name>A0A941ALY9_9BACI</name>
<dbReference type="InterPro" id="IPR003607">
    <property type="entry name" value="HD/PDEase_dom"/>
</dbReference>
<evidence type="ECO:0000313" key="3">
    <source>
        <dbReference type="Proteomes" id="UP000678228"/>
    </source>
</evidence>
<sequence length="366" mass="41023">MRLVSIKSISEGEKLGKAIYNDNGQILLHRGATLTKRVLGRLNELGIPIVYIQDERTKDIEHSDMIKEETKQKAIQTIKSEFTSIADDMRLNKTFSGEHLSKGFSQVVHAILDDLKLNKHVLSVLSDVIVYDDYVFTHSLNVTVYTLGIAIELNYNEKQMMEIGLGAILHDVGKMVVPLDVLQKPGRLSTDEFKEVQAHAQAGFDVLRKLPNIPLLAAHCAFQHHERLDGSGYPQGLTGDSIHEYAKIIAIADVFDAVTSSRVYRKPMLPHEALELLYSGVENQFDKSLVEAFRRTIAMYPVGLTVTLSDDRVGIVVKQNKELSTHPVIRVIKENGVDVDPYDIDLMDHLNITIVEIETMLAKSEL</sequence>
<dbReference type="SMART" id="SM00471">
    <property type="entry name" value="HDc"/>
    <property type="match status" value="1"/>
</dbReference>
<proteinExistence type="predicted"/>
<dbReference type="PROSITE" id="PS51832">
    <property type="entry name" value="HD_GYP"/>
    <property type="match status" value="1"/>
</dbReference>
<dbReference type="Pfam" id="PF13487">
    <property type="entry name" value="HD_5"/>
    <property type="match status" value="1"/>
</dbReference>
<dbReference type="Proteomes" id="UP000678228">
    <property type="component" value="Unassembled WGS sequence"/>
</dbReference>
<gene>
    <name evidence="2" type="ORF">J7W16_02135</name>
</gene>